<dbReference type="AlphaFoldDB" id="A0A9P6HFP4"/>
<organism evidence="9 10">
    <name type="scientific">Thelephora terrestris</name>
    <dbReference type="NCBI Taxonomy" id="56493"/>
    <lineage>
        <taxon>Eukaryota</taxon>
        <taxon>Fungi</taxon>
        <taxon>Dikarya</taxon>
        <taxon>Basidiomycota</taxon>
        <taxon>Agaricomycotina</taxon>
        <taxon>Agaricomycetes</taxon>
        <taxon>Thelephorales</taxon>
        <taxon>Thelephoraceae</taxon>
        <taxon>Thelephora</taxon>
    </lineage>
</organism>
<comment type="subcellular location">
    <subcellularLocation>
        <location evidence="1">Nucleus</location>
    </subcellularLocation>
</comment>
<evidence type="ECO:0000256" key="5">
    <source>
        <dbReference type="ARBA" id="ARBA00023242"/>
    </source>
</evidence>
<evidence type="ECO:0000256" key="1">
    <source>
        <dbReference type="ARBA" id="ARBA00004123"/>
    </source>
</evidence>
<dbReference type="InterPro" id="IPR036236">
    <property type="entry name" value="Znf_C2H2_sf"/>
</dbReference>
<reference evidence="9" key="2">
    <citation type="submission" date="2020-11" db="EMBL/GenBank/DDBJ databases">
        <authorList>
            <consortium name="DOE Joint Genome Institute"/>
            <person name="Kuo A."/>
            <person name="Miyauchi S."/>
            <person name="Kiss E."/>
            <person name="Drula E."/>
            <person name="Kohler A."/>
            <person name="Sanchez-Garcia M."/>
            <person name="Andreopoulos B."/>
            <person name="Barry K.W."/>
            <person name="Bonito G."/>
            <person name="Buee M."/>
            <person name="Carver A."/>
            <person name="Chen C."/>
            <person name="Cichocki N."/>
            <person name="Clum A."/>
            <person name="Culley D."/>
            <person name="Crous P.W."/>
            <person name="Fauchery L."/>
            <person name="Girlanda M."/>
            <person name="Hayes R."/>
            <person name="Keri Z."/>
            <person name="Labutti K."/>
            <person name="Lipzen A."/>
            <person name="Lombard V."/>
            <person name="Magnuson J."/>
            <person name="Maillard F."/>
            <person name="Morin E."/>
            <person name="Murat C."/>
            <person name="Nolan M."/>
            <person name="Ohm R."/>
            <person name="Pangilinan J."/>
            <person name="Pereira M."/>
            <person name="Perotto S."/>
            <person name="Peter M."/>
            <person name="Riley R."/>
            <person name="Sitrit Y."/>
            <person name="Stielow B."/>
            <person name="Szollosi G."/>
            <person name="Zifcakova L."/>
            <person name="Stursova M."/>
            <person name="Spatafora J.W."/>
            <person name="Tedersoo L."/>
            <person name="Vaario L.-M."/>
            <person name="Yamada A."/>
            <person name="Yan M."/>
            <person name="Wang P."/>
            <person name="Xu J."/>
            <person name="Bruns T."/>
            <person name="Baldrian P."/>
            <person name="Vilgalys R."/>
            <person name="Henrissat B."/>
            <person name="Grigoriev I.V."/>
            <person name="Hibbett D."/>
            <person name="Nagy L.G."/>
            <person name="Martin F.M."/>
        </authorList>
    </citation>
    <scope>NUCLEOTIDE SEQUENCE</scope>
    <source>
        <strain evidence="9">UH-Tt-Lm1</strain>
    </source>
</reference>
<feature type="domain" description="Matrin-type" evidence="8">
    <location>
        <begin position="11"/>
        <end position="42"/>
    </location>
</feature>
<dbReference type="OrthoDB" id="191651at2759"/>
<name>A0A9P6HFP4_9AGAM</name>
<dbReference type="Proteomes" id="UP000736335">
    <property type="component" value="Unassembled WGS sequence"/>
</dbReference>
<evidence type="ECO:0000313" key="9">
    <source>
        <dbReference type="EMBL" id="KAF9784414.1"/>
    </source>
</evidence>
<dbReference type="Pfam" id="PF06220">
    <property type="entry name" value="zf-U1"/>
    <property type="match status" value="1"/>
</dbReference>
<protein>
    <recommendedName>
        <fullName evidence="8">Matrin-type domain-containing protein</fullName>
    </recommendedName>
</protein>
<dbReference type="Gene3D" id="3.30.160.60">
    <property type="entry name" value="Classic Zinc Finger"/>
    <property type="match status" value="1"/>
</dbReference>
<keyword evidence="5" id="KW-0539">Nucleus</keyword>
<dbReference type="PANTHER" id="PTHR13173">
    <property type="entry name" value="WW DOMAIN BINDING PROTEIN 4"/>
    <property type="match status" value="1"/>
</dbReference>
<keyword evidence="6" id="KW-0175">Coiled coil</keyword>
<feature type="compositionally biased region" description="Basic residues" evidence="7">
    <location>
        <begin position="313"/>
        <end position="322"/>
    </location>
</feature>
<comment type="caution">
    <text evidence="9">The sequence shown here is derived from an EMBL/GenBank/DDBJ whole genome shotgun (WGS) entry which is preliminary data.</text>
</comment>
<dbReference type="GO" id="GO:0000398">
    <property type="term" value="P:mRNA splicing, via spliceosome"/>
    <property type="evidence" value="ECO:0007669"/>
    <property type="project" value="InterPro"/>
</dbReference>
<dbReference type="EMBL" id="WIUZ02000008">
    <property type="protein sequence ID" value="KAF9784414.1"/>
    <property type="molecule type" value="Genomic_DNA"/>
</dbReference>
<keyword evidence="3" id="KW-0863">Zinc-finger</keyword>
<feature type="compositionally biased region" description="Basic and acidic residues" evidence="7">
    <location>
        <begin position="160"/>
        <end position="189"/>
    </location>
</feature>
<feature type="compositionally biased region" description="Basic and acidic residues" evidence="7">
    <location>
        <begin position="132"/>
        <end position="142"/>
    </location>
</feature>
<accession>A0A9P6HFP4</accession>
<evidence type="ECO:0000259" key="8">
    <source>
        <dbReference type="PROSITE" id="PS50171"/>
    </source>
</evidence>
<dbReference type="GO" id="GO:0003723">
    <property type="term" value="F:RNA binding"/>
    <property type="evidence" value="ECO:0007669"/>
    <property type="project" value="TreeGrafter"/>
</dbReference>
<feature type="coiled-coil region" evidence="6">
    <location>
        <begin position="48"/>
        <end position="78"/>
    </location>
</feature>
<evidence type="ECO:0000256" key="2">
    <source>
        <dbReference type="ARBA" id="ARBA00022723"/>
    </source>
</evidence>
<proteinExistence type="predicted"/>
<keyword evidence="2" id="KW-0479">Metal-binding</keyword>
<dbReference type="InterPro" id="IPR000690">
    <property type="entry name" value="Matrin/U1-C_Znf_C2H2"/>
</dbReference>
<dbReference type="InterPro" id="IPR040023">
    <property type="entry name" value="WBP4"/>
</dbReference>
<evidence type="ECO:0000313" key="10">
    <source>
        <dbReference type="Proteomes" id="UP000736335"/>
    </source>
</evidence>
<feature type="region of interest" description="Disordered" evidence="7">
    <location>
        <begin position="81"/>
        <end position="193"/>
    </location>
</feature>
<dbReference type="InterPro" id="IPR013085">
    <property type="entry name" value="U1-CZ_Znf_C2H2"/>
</dbReference>
<feature type="compositionally biased region" description="Low complexity" evidence="7">
    <location>
        <begin position="87"/>
        <end position="99"/>
    </location>
</feature>
<evidence type="ECO:0000256" key="3">
    <source>
        <dbReference type="ARBA" id="ARBA00022771"/>
    </source>
</evidence>
<dbReference type="SUPFAM" id="SSF57667">
    <property type="entry name" value="beta-beta-alpha zinc fingers"/>
    <property type="match status" value="1"/>
</dbReference>
<feature type="region of interest" description="Disordered" evidence="7">
    <location>
        <begin position="223"/>
        <end position="322"/>
    </location>
</feature>
<dbReference type="PANTHER" id="PTHR13173:SF10">
    <property type="entry name" value="WW DOMAIN-BINDING PROTEIN 4"/>
    <property type="match status" value="1"/>
</dbReference>
<dbReference type="InterPro" id="IPR003604">
    <property type="entry name" value="Matrin/U1-like-C_Znf_C2H2"/>
</dbReference>
<evidence type="ECO:0000256" key="7">
    <source>
        <dbReference type="SAM" id="MobiDB-lite"/>
    </source>
</evidence>
<reference evidence="9" key="1">
    <citation type="journal article" date="2020" name="Nat. Commun.">
        <title>Large-scale genome sequencing of mycorrhizal fungi provides insights into the early evolution of symbiotic traits.</title>
        <authorList>
            <person name="Miyauchi S."/>
            <person name="Kiss E."/>
            <person name="Kuo A."/>
            <person name="Drula E."/>
            <person name="Kohler A."/>
            <person name="Sanchez-Garcia M."/>
            <person name="Morin E."/>
            <person name="Andreopoulos B."/>
            <person name="Barry K.W."/>
            <person name="Bonito G."/>
            <person name="Buee M."/>
            <person name="Carver A."/>
            <person name="Chen C."/>
            <person name="Cichocki N."/>
            <person name="Clum A."/>
            <person name="Culley D."/>
            <person name="Crous P.W."/>
            <person name="Fauchery L."/>
            <person name="Girlanda M."/>
            <person name="Hayes R.D."/>
            <person name="Keri Z."/>
            <person name="LaButti K."/>
            <person name="Lipzen A."/>
            <person name="Lombard V."/>
            <person name="Magnuson J."/>
            <person name="Maillard F."/>
            <person name="Murat C."/>
            <person name="Nolan M."/>
            <person name="Ohm R.A."/>
            <person name="Pangilinan J."/>
            <person name="Pereira M.F."/>
            <person name="Perotto S."/>
            <person name="Peter M."/>
            <person name="Pfister S."/>
            <person name="Riley R."/>
            <person name="Sitrit Y."/>
            <person name="Stielow J.B."/>
            <person name="Szollosi G."/>
            <person name="Zifcakova L."/>
            <person name="Stursova M."/>
            <person name="Spatafora J.W."/>
            <person name="Tedersoo L."/>
            <person name="Vaario L.M."/>
            <person name="Yamada A."/>
            <person name="Yan M."/>
            <person name="Wang P."/>
            <person name="Xu J."/>
            <person name="Bruns T."/>
            <person name="Baldrian P."/>
            <person name="Vilgalys R."/>
            <person name="Dunand C."/>
            <person name="Henrissat B."/>
            <person name="Grigoriev I.V."/>
            <person name="Hibbett D."/>
            <person name="Nagy L.G."/>
            <person name="Martin F.M."/>
        </authorList>
    </citation>
    <scope>NUCLEOTIDE SEQUENCE</scope>
    <source>
        <strain evidence="9">UH-Tt-Lm1</strain>
    </source>
</reference>
<dbReference type="PROSITE" id="PS50171">
    <property type="entry name" value="ZF_MATRIN"/>
    <property type="match status" value="1"/>
</dbReference>
<keyword evidence="4" id="KW-0862">Zinc</keyword>
<dbReference type="GO" id="GO:0008270">
    <property type="term" value="F:zinc ion binding"/>
    <property type="evidence" value="ECO:0007669"/>
    <property type="project" value="UniProtKB-KW"/>
</dbReference>
<keyword evidence="10" id="KW-1185">Reference proteome</keyword>
<evidence type="ECO:0000256" key="4">
    <source>
        <dbReference type="ARBA" id="ARBA00022833"/>
    </source>
</evidence>
<evidence type="ECO:0000256" key="6">
    <source>
        <dbReference type="SAM" id="Coils"/>
    </source>
</evidence>
<gene>
    <name evidence="9" type="ORF">BJ322DRAFT_1204732</name>
</gene>
<dbReference type="SMART" id="SM00451">
    <property type="entry name" value="ZnF_U1"/>
    <property type="match status" value="1"/>
</dbReference>
<feature type="compositionally biased region" description="Basic and acidic residues" evidence="7">
    <location>
        <begin position="223"/>
        <end position="234"/>
    </location>
</feature>
<sequence length="322" mass="36052">MSEYWVSNKKYYCTYCKIYIADDAPSRQQHENGLRHQGNKERFVRGLYKAGEKRKHDLEEEKREMMRIDQAAQAAFAQDLGSGLVKPGSSSQPTTSSTPAQKPVTTKPPRPSDPWSNYTTAASLGYTDPDEERMRAEVERRRTQGVAGEWEVVEQSTSTNDDKAADATPESSKKREAEGAPDPEDAREFKLRKKVAPSVTDDWNPVLIPIKLKPKKVEVLEQAEEVKEGEESSQHTEAAPIKWTARGWKRSEDGPDGSPSSLPTRDEEAETKFVSVPEPVAIVSEPETKEGLEALPVKVEQPVETTGESGVVFRKRKLRGKR</sequence>
<dbReference type="GO" id="GO:0071011">
    <property type="term" value="C:precatalytic spliceosome"/>
    <property type="evidence" value="ECO:0007669"/>
    <property type="project" value="TreeGrafter"/>
</dbReference>